<evidence type="ECO:0000256" key="6">
    <source>
        <dbReference type="SAM" id="Phobius"/>
    </source>
</evidence>
<keyword evidence="9" id="KW-1185">Reference proteome</keyword>
<dbReference type="SUPFAM" id="SSF103473">
    <property type="entry name" value="MFS general substrate transporter"/>
    <property type="match status" value="1"/>
</dbReference>
<dbReference type="InterPro" id="IPR005828">
    <property type="entry name" value="MFS_sugar_transport-like"/>
</dbReference>
<sequence length="582" mass="64430">MASGEAAASRASVQNSEHESPGNSEEQQPVEHFSSIESIYEYLGGAGRYNIAVLILMMLGKAFPGMITLSPNFTAAGMRFNCSSFSSSSTTATTPTSLATDNCTLDSSPPQQCWLVYNCSTSMSDEDKQIRLPCTQFSFRSDVFRETSVSRFELVCDRAWMAHLATTFYFIGFLVGCSFYGALADGFGRLKIIWISALNLSLCITAASFAPILWLYWSLQLLAGFGNGGLLTCLYTYALENTDTKHRAMWGFMVHNGWTLGLLIFTLMAYFERDYQKLLLYSGISMVLLLILVPFLSESPRWLISTGRYEQADKVFHRISRINRRPLRPDFSSRAIATSEQSIKTNKDAARARVWQLFSRLGILRITLTNWSIFFGVSMAYFGLSLSVDSLGSDIFVNQIILAAVEPFSRLVCLLLSFRFGRRPSIGLSFGLAALSLAATGLLVLWPHLETWRMVAAITGKFWITMAFDLSWLYAAELFPTALRSIGVGSSSTLARVGALLSTLAQNLASVWAPLPFLVFAAGPLVAVLLTVLCCLPETRGRRLPESVEEDDLFARGRMRAHSVSSDRQQLDYSDDELSNAG</sequence>
<feature type="transmembrane region" description="Helical" evidence="6">
    <location>
        <begin position="517"/>
        <end position="536"/>
    </location>
</feature>
<evidence type="ECO:0000256" key="4">
    <source>
        <dbReference type="ARBA" id="ARBA00023136"/>
    </source>
</evidence>
<dbReference type="PROSITE" id="PS00217">
    <property type="entry name" value="SUGAR_TRANSPORT_2"/>
    <property type="match status" value="1"/>
</dbReference>
<feature type="region of interest" description="Disordered" evidence="5">
    <location>
        <begin position="1"/>
        <end position="31"/>
    </location>
</feature>
<feature type="transmembrane region" description="Helical" evidence="6">
    <location>
        <begin position="452"/>
        <end position="474"/>
    </location>
</feature>
<feature type="transmembrane region" description="Helical" evidence="6">
    <location>
        <begin position="221"/>
        <end position="238"/>
    </location>
</feature>
<proteinExistence type="predicted"/>
<evidence type="ECO:0000256" key="3">
    <source>
        <dbReference type="ARBA" id="ARBA00022989"/>
    </source>
</evidence>
<evidence type="ECO:0000256" key="2">
    <source>
        <dbReference type="ARBA" id="ARBA00022692"/>
    </source>
</evidence>
<evidence type="ECO:0000259" key="7">
    <source>
        <dbReference type="PROSITE" id="PS50850"/>
    </source>
</evidence>
<comment type="subcellular location">
    <subcellularLocation>
        <location evidence="1">Membrane</location>
        <topology evidence="1">Multi-pass membrane protein</topology>
    </subcellularLocation>
</comment>
<dbReference type="AlphaFoldDB" id="A0A267FQ26"/>
<evidence type="ECO:0000256" key="5">
    <source>
        <dbReference type="SAM" id="MobiDB-lite"/>
    </source>
</evidence>
<dbReference type="STRING" id="282301.A0A267FQ26"/>
<feature type="transmembrane region" description="Helical" evidence="6">
    <location>
        <begin position="278"/>
        <end position="296"/>
    </location>
</feature>
<evidence type="ECO:0000313" key="9">
    <source>
        <dbReference type="Proteomes" id="UP000215902"/>
    </source>
</evidence>
<protein>
    <recommendedName>
        <fullName evidence="7">Major facilitator superfamily (MFS) profile domain-containing protein</fullName>
    </recommendedName>
</protein>
<feature type="transmembrane region" description="Helical" evidence="6">
    <location>
        <begin position="192"/>
        <end position="215"/>
    </location>
</feature>
<dbReference type="Proteomes" id="UP000215902">
    <property type="component" value="Unassembled WGS sequence"/>
</dbReference>
<keyword evidence="2 6" id="KW-0812">Transmembrane</keyword>
<evidence type="ECO:0000256" key="1">
    <source>
        <dbReference type="ARBA" id="ARBA00004141"/>
    </source>
</evidence>
<dbReference type="InterPro" id="IPR020846">
    <property type="entry name" value="MFS_dom"/>
</dbReference>
<keyword evidence="3 6" id="KW-1133">Transmembrane helix</keyword>
<dbReference type="Gene3D" id="1.20.1250.20">
    <property type="entry name" value="MFS general substrate transporter like domains"/>
    <property type="match status" value="1"/>
</dbReference>
<dbReference type="GO" id="GO:0022857">
    <property type="term" value="F:transmembrane transporter activity"/>
    <property type="evidence" value="ECO:0007669"/>
    <property type="project" value="InterPro"/>
</dbReference>
<dbReference type="PROSITE" id="PS50850">
    <property type="entry name" value="MFS"/>
    <property type="match status" value="1"/>
</dbReference>
<keyword evidence="4 6" id="KW-0472">Membrane</keyword>
<dbReference type="OrthoDB" id="5141738at2759"/>
<evidence type="ECO:0000313" key="8">
    <source>
        <dbReference type="EMBL" id="PAA75207.1"/>
    </source>
</evidence>
<accession>A0A267FQ26</accession>
<dbReference type="GO" id="GO:0016020">
    <property type="term" value="C:membrane"/>
    <property type="evidence" value="ECO:0007669"/>
    <property type="project" value="UniProtKB-SubCell"/>
</dbReference>
<feature type="transmembrane region" description="Helical" evidence="6">
    <location>
        <begin position="425"/>
        <end position="446"/>
    </location>
</feature>
<dbReference type="InterPro" id="IPR036259">
    <property type="entry name" value="MFS_trans_sf"/>
</dbReference>
<feature type="transmembrane region" description="Helical" evidence="6">
    <location>
        <begin position="160"/>
        <end position="180"/>
    </location>
</feature>
<dbReference type="Pfam" id="PF00083">
    <property type="entry name" value="Sugar_tr"/>
    <property type="match status" value="1"/>
</dbReference>
<name>A0A267FQ26_9PLAT</name>
<feature type="transmembrane region" description="Helical" evidence="6">
    <location>
        <begin position="250"/>
        <end position="272"/>
    </location>
</feature>
<feature type="domain" description="Major facilitator superfamily (MFS) profile" evidence="7">
    <location>
        <begin position="113"/>
        <end position="540"/>
    </location>
</feature>
<dbReference type="EMBL" id="NIVC01000896">
    <property type="protein sequence ID" value="PAA75207.1"/>
    <property type="molecule type" value="Genomic_DNA"/>
</dbReference>
<feature type="compositionally biased region" description="Polar residues" evidence="5">
    <location>
        <begin position="11"/>
        <end position="27"/>
    </location>
</feature>
<gene>
    <name evidence="8" type="ORF">BOX15_Mlig010374g1</name>
</gene>
<dbReference type="InterPro" id="IPR005829">
    <property type="entry name" value="Sugar_transporter_CS"/>
</dbReference>
<dbReference type="PANTHER" id="PTHR24064">
    <property type="entry name" value="SOLUTE CARRIER FAMILY 22 MEMBER"/>
    <property type="match status" value="1"/>
</dbReference>
<comment type="caution">
    <text evidence="8">The sequence shown here is derived from an EMBL/GenBank/DDBJ whole genome shotgun (WGS) entry which is preliminary data.</text>
</comment>
<reference evidence="8 9" key="1">
    <citation type="submission" date="2017-06" db="EMBL/GenBank/DDBJ databases">
        <title>A platform for efficient transgenesis in Macrostomum lignano, a flatworm model organism for stem cell research.</title>
        <authorList>
            <person name="Berezikov E."/>
        </authorList>
    </citation>
    <scope>NUCLEOTIDE SEQUENCE [LARGE SCALE GENOMIC DNA]</scope>
    <source>
        <strain evidence="8">DV1</strain>
        <tissue evidence="8">Whole organism</tissue>
    </source>
</reference>
<organism evidence="8 9">
    <name type="scientific">Macrostomum lignano</name>
    <dbReference type="NCBI Taxonomy" id="282301"/>
    <lineage>
        <taxon>Eukaryota</taxon>
        <taxon>Metazoa</taxon>
        <taxon>Spiralia</taxon>
        <taxon>Lophotrochozoa</taxon>
        <taxon>Platyhelminthes</taxon>
        <taxon>Rhabditophora</taxon>
        <taxon>Macrostomorpha</taxon>
        <taxon>Macrostomida</taxon>
        <taxon>Macrostomidae</taxon>
        <taxon>Macrostomum</taxon>
    </lineage>
</organism>